<keyword evidence="4 10" id="KW-0812">Transmembrane</keyword>
<evidence type="ECO:0000256" key="5">
    <source>
        <dbReference type="ARBA" id="ARBA00022737"/>
    </source>
</evidence>
<dbReference type="GO" id="GO:0050660">
    <property type="term" value="F:flavin adenine dinucleotide binding"/>
    <property type="evidence" value="ECO:0007669"/>
    <property type="project" value="InterPro"/>
</dbReference>
<dbReference type="PATRIC" id="fig|1121362.3.peg.2107"/>
<dbReference type="EMBL" id="CP003697">
    <property type="protein sequence ID" value="AGF73081.1"/>
    <property type="molecule type" value="Genomic_DNA"/>
</dbReference>
<dbReference type="InterPro" id="IPR000644">
    <property type="entry name" value="CBS_dom"/>
</dbReference>
<dbReference type="InterPro" id="IPR044751">
    <property type="entry name" value="Ion_transp-like_CBS"/>
</dbReference>
<gene>
    <name evidence="14" type="ORF">A605_10405</name>
</gene>
<sequence length="448" mass="49024">MDVEIVLLCTATVLALFASGLLDSIESAVSAISRARVEGMVKDDVSGARNLLKVLDRRADHINLLVLLRTLLSATATVFAAALAIEFLDSTGWAFAVAILGVTLVSYAVVGLFGRTMGRKNPYSVSLRSAMVLSTLTRILGPVARLLIWLGNLIAPGSGFRDGPYATEVELREMVDIAQEHGIVEVEERRMIQSVFDLASTTARQVMVPRPEMIWIEADKHAGQATSLCVRSGHSRIPVVGENIDDIVGVIYLKDLVHRTYHRTDGGRGVRVSEVMRPPTFVPDSKNLDAMLHEMQRDHTHLAMLVDEYGGIAGLITMEDILEEIVGEIADEYDAREVAPVEQIGQRTYRVVSRLSLEDLGKHVHDHLDTDLEFTEEIQDQVDTVAGLIAYEMGRVPLPGTAVESCGLKLVAEGGNDRRGRIRVRSVLVEVLDPALAEGEELVGEFTD</sequence>
<dbReference type="OrthoDB" id="110231at2"/>
<evidence type="ECO:0000256" key="3">
    <source>
        <dbReference type="ARBA" id="ARBA00022475"/>
    </source>
</evidence>
<keyword evidence="7 9" id="KW-0129">CBS domain</keyword>
<feature type="transmembrane region" description="Helical" evidence="11">
    <location>
        <begin position="92"/>
        <end position="110"/>
    </location>
</feature>
<evidence type="ECO:0000256" key="10">
    <source>
        <dbReference type="PROSITE-ProRule" id="PRU01193"/>
    </source>
</evidence>
<feature type="domain" description="CBS" evidence="12">
    <location>
        <begin position="275"/>
        <end position="332"/>
    </location>
</feature>
<dbReference type="Pfam" id="PF01595">
    <property type="entry name" value="CNNM"/>
    <property type="match status" value="1"/>
</dbReference>
<feature type="transmembrane region" description="Helical" evidence="11">
    <location>
        <begin position="62"/>
        <end position="85"/>
    </location>
</feature>
<evidence type="ECO:0000256" key="8">
    <source>
        <dbReference type="ARBA" id="ARBA00023136"/>
    </source>
</evidence>
<dbReference type="CDD" id="cd04590">
    <property type="entry name" value="CBS_pair_CorC_HlyC_assoc"/>
    <property type="match status" value="1"/>
</dbReference>
<protein>
    <recommendedName>
        <fullName evidence="16">Transporter of the HlyC/CorC family protein</fullName>
    </recommendedName>
</protein>
<evidence type="ECO:0000313" key="14">
    <source>
        <dbReference type="EMBL" id="AGF73081.1"/>
    </source>
</evidence>
<evidence type="ECO:0000256" key="7">
    <source>
        <dbReference type="ARBA" id="ARBA00023122"/>
    </source>
</evidence>
<evidence type="ECO:0000256" key="6">
    <source>
        <dbReference type="ARBA" id="ARBA00022989"/>
    </source>
</evidence>
<dbReference type="RefSeq" id="WP_015401497.1">
    <property type="nucleotide sequence ID" value="NC_020302.1"/>
</dbReference>
<feature type="domain" description="CNNM transmembrane" evidence="13">
    <location>
        <begin position="1"/>
        <end position="188"/>
    </location>
</feature>
<keyword evidence="3" id="KW-1003">Cell membrane</keyword>
<evidence type="ECO:0000256" key="11">
    <source>
        <dbReference type="SAM" id="Phobius"/>
    </source>
</evidence>
<dbReference type="InterPro" id="IPR016169">
    <property type="entry name" value="FAD-bd_PCMH_sub2"/>
</dbReference>
<dbReference type="KEGG" id="chn:A605_10405"/>
<dbReference type="HOGENOM" id="CLU_015237_4_2_11"/>
<keyword evidence="15" id="KW-1185">Reference proteome</keyword>
<organism evidence="14 15">
    <name type="scientific">Corynebacterium halotolerans YIM 70093 = DSM 44683</name>
    <dbReference type="NCBI Taxonomy" id="1121362"/>
    <lineage>
        <taxon>Bacteria</taxon>
        <taxon>Bacillati</taxon>
        <taxon>Actinomycetota</taxon>
        <taxon>Actinomycetes</taxon>
        <taxon>Mycobacteriales</taxon>
        <taxon>Corynebacteriaceae</taxon>
        <taxon>Corynebacterium</taxon>
    </lineage>
</organism>
<dbReference type="SUPFAM" id="SSF56176">
    <property type="entry name" value="FAD-binding/transporter-associated domain-like"/>
    <property type="match status" value="1"/>
</dbReference>
<keyword evidence="8 10" id="KW-0472">Membrane</keyword>
<dbReference type="FunFam" id="3.10.580.10:FF:000002">
    <property type="entry name" value="Magnesium/cobalt efflux protein CorC"/>
    <property type="match status" value="1"/>
</dbReference>
<dbReference type="InterPro" id="IPR002550">
    <property type="entry name" value="CNNM"/>
</dbReference>
<name>M1P8T7_9CORY</name>
<evidence type="ECO:0000259" key="13">
    <source>
        <dbReference type="PROSITE" id="PS51846"/>
    </source>
</evidence>
<dbReference type="PANTHER" id="PTHR22777:SF32">
    <property type="entry name" value="UPF0053 INNER MEMBRANE PROTEIN YFJD"/>
    <property type="match status" value="1"/>
</dbReference>
<dbReference type="PANTHER" id="PTHR22777">
    <property type="entry name" value="HEMOLYSIN-RELATED"/>
    <property type="match status" value="1"/>
</dbReference>
<evidence type="ECO:0000256" key="9">
    <source>
        <dbReference type="PROSITE-ProRule" id="PRU00703"/>
    </source>
</evidence>
<comment type="similarity">
    <text evidence="2">Belongs to the UPF0053 family.</text>
</comment>
<dbReference type="Gene3D" id="3.10.580.10">
    <property type="entry name" value="CBS-domain"/>
    <property type="match status" value="1"/>
</dbReference>
<dbReference type="eggNOG" id="COG1253">
    <property type="taxonomic scope" value="Bacteria"/>
</dbReference>
<dbReference type="AlphaFoldDB" id="M1P8T7"/>
<reference evidence="14 15" key="1">
    <citation type="journal article" date="2012" name="Stand. Genomic Sci.">
        <title>Genome sequence of the halotolerant bacterium Corynebacterium halotolerans type strain YIM 70093(T) (= DSM 44683(T)).</title>
        <authorList>
            <person name="Ruckert C."/>
            <person name="Albersmeier A."/>
            <person name="Al-Dilaimi A."/>
            <person name="Niehaus K."/>
            <person name="Szczepanowski R."/>
            <person name="Kalinowski J."/>
        </authorList>
    </citation>
    <scope>NUCLEOTIDE SEQUENCE [LARGE SCALE GENOMIC DNA]</scope>
    <source>
        <strain evidence="14">YIM 70093</strain>
    </source>
</reference>
<dbReference type="GO" id="GO:0005886">
    <property type="term" value="C:plasma membrane"/>
    <property type="evidence" value="ECO:0007669"/>
    <property type="project" value="UniProtKB-SubCell"/>
</dbReference>
<dbReference type="Proteomes" id="UP000011723">
    <property type="component" value="Chromosome"/>
</dbReference>
<evidence type="ECO:0000256" key="4">
    <source>
        <dbReference type="ARBA" id="ARBA00022692"/>
    </source>
</evidence>
<dbReference type="PROSITE" id="PS51371">
    <property type="entry name" value="CBS"/>
    <property type="match status" value="2"/>
</dbReference>
<dbReference type="InterPro" id="IPR036318">
    <property type="entry name" value="FAD-bd_PCMH-like_sf"/>
</dbReference>
<proteinExistence type="inferred from homology"/>
<evidence type="ECO:0008006" key="16">
    <source>
        <dbReference type="Google" id="ProtNLM"/>
    </source>
</evidence>
<dbReference type="InterPro" id="IPR005170">
    <property type="entry name" value="Transptr-assoc_dom"/>
</dbReference>
<evidence type="ECO:0000256" key="1">
    <source>
        <dbReference type="ARBA" id="ARBA00004651"/>
    </source>
</evidence>
<dbReference type="SMART" id="SM01091">
    <property type="entry name" value="CorC_HlyC"/>
    <property type="match status" value="1"/>
</dbReference>
<dbReference type="STRING" id="1121362.A605_10405"/>
<accession>M1P8T7</accession>
<feature type="domain" description="CBS" evidence="12">
    <location>
        <begin position="207"/>
        <end position="266"/>
    </location>
</feature>
<keyword evidence="5" id="KW-0677">Repeat</keyword>
<evidence type="ECO:0000256" key="2">
    <source>
        <dbReference type="ARBA" id="ARBA00006337"/>
    </source>
</evidence>
<feature type="transmembrane region" description="Helical" evidence="11">
    <location>
        <begin position="130"/>
        <end position="151"/>
    </location>
</feature>
<comment type="subcellular location">
    <subcellularLocation>
        <location evidence="1">Cell membrane</location>
        <topology evidence="1">Multi-pass membrane protein</topology>
    </subcellularLocation>
</comment>
<dbReference type="Pfam" id="PF00571">
    <property type="entry name" value="CBS"/>
    <property type="match status" value="2"/>
</dbReference>
<evidence type="ECO:0000259" key="12">
    <source>
        <dbReference type="PROSITE" id="PS51371"/>
    </source>
</evidence>
<dbReference type="InterPro" id="IPR046342">
    <property type="entry name" value="CBS_dom_sf"/>
</dbReference>
<dbReference type="SUPFAM" id="SSF54631">
    <property type="entry name" value="CBS-domain pair"/>
    <property type="match status" value="1"/>
</dbReference>
<evidence type="ECO:0000313" key="15">
    <source>
        <dbReference type="Proteomes" id="UP000011723"/>
    </source>
</evidence>
<dbReference type="PROSITE" id="PS51846">
    <property type="entry name" value="CNNM"/>
    <property type="match status" value="1"/>
</dbReference>
<dbReference type="Gene3D" id="3.30.465.10">
    <property type="match status" value="1"/>
</dbReference>
<keyword evidence="6 10" id="KW-1133">Transmembrane helix</keyword>